<keyword evidence="1" id="KW-0812">Transmembrane</keyword>
<gene>
    <name evidence="2" type="ORF">HID58_033908</name>
</gene>
<feature type="non-terminal residue" evidence="2">
    <location>
        <position position="1"/>
    </location>
</feature>
<protein>
    <submittedName>
        <fullName evidence="2">Uncharacterized protein</fullName>
    </submittedName>
</protein>
<proteinExistence type="predicted"/>
<sequence>SLAPFDTKDLNIYFHDFSETELRCAQGLNLWQNNSIEGYRKGKSRGGKQMRLLQVVVQLVCYICITMFNTCMRLLTLPVCFLVTLACNLLNTDRNKFNIQRRLK</sequence>
<keyword evidence="1" id="KW-1133">Transmembrane helix</keyword>
<keyword evidence="3" id="KW-1185">Reference proteome</keyword>
<evidence type="ECO:0000313" key="2">
    <source>
        <dbReference type="EMBL" id="KAH0910587.1"/>
    </source>
</evidence>
<reference evidence="2 3" key="1">
    <citation type="submission" date="2021-05" db="EMBL/GenBank/DDBJ databases">
        <title>Genome Assembly of Synthetic Allotetraploid Brassica napus Reveals Homoeologous Exchanges between Subgenomes.</title>
        <authorList>
            <person name="Davis J.T."/>
        </authorList>
    </citation>
    <scope>NUCLEOTIDE SEQUENCE [LARGE SCALE GENOMIC DNA]</scope>
    <source>
        <strain evidence="3">cv. Da-Ae</strain>
        <tissue evidence="2">Seedling</tissue>
    </source>
</reference>
<dbReference type="Proteomes" id="UP000824890">
    <property type="component" value="Unassembled WGS sequence"/>
</dbReference>
<name>A0ABQ8C0L4_BRANA</name>
<keyword evidence="1" id="KW-0472">Membrane</keyword>
<organism evidence="2 3">
    <name type="scientific">Brassica napus</name>
    <name type="common">Rape</name>
    <dbReference type="NCBI Taxonomy" id="3708"/>
    <lineage>
        <taxon>Eukaryota</taxon>
        <taxon>Viridiplantae</taxon>
        <taxon>Streptophyta</taxon>
        <taxon>Embryophyta</taxon>
        <taxon>Tracheophyta</taxon>
        <taxon>Spermatophyta</taxon>
        <taxon>Magnoliopsida</taxon>
        <taxon>eudicotyledons</taxon>
        <taxon>Gunneridae</taxon>
        <taxon>Pentapetalae</taxon>
        <taxon>rosids</taxon>
        <taxon>malvids</taxon>
        <taxon>Brassicales</taxon>
        <taxon>Brassicaceae</taxon>
        <taxon>Brassiceae</taxon>
        <taxon>Brassica</taxon>
    </lineage>
</organism>
<accession>A0ABQ8C0L4</accession>
<feature type="transmembrane region" description="Helical" evidence="1">
    <location>
        <begin position="74"/>
        <end position="92"/>
    </location>
</feature>
<dbReference type="EMBL" id="JAGKQM010000009">
    <property type="protein sequence ID" value="KAH0910587.1"/>
    <property type="molecule type" value="Genomic_DNA"/>
</dbReference>
<comment type="caution">
    <text evidence="2">The sequence shown here is derived from an EMBL/GenBank/DDBJ whole genome shotgun (WGS) entry which is preliminary data.</text>
</comment>
<evidence type="ECO:0000313" key="3">
    <source>
        <dbReference type="Proteomes" id="UP000824890"/>
    </source>
</evidence>
<feature type="transmembrane region" description="Helical" evidence="1">
    <location>
        <begin position="50"/>
        <end position="68"/>
    </location>
</feature>
<evidence type="ECO:0000256" key="1">
    <source>
        <dbReference type="SAM" id="Phobius"/>
    </source>
</evidence>